<proteinExistence type="inferred from homology"/>
<evidence type="ECO:0000256" key="3">
    <source>
        <dbReference type="SAM" id="SignalP"/>
    </source>
</evidence>
<dbReference type="Proteomes" id="UP000694844">
    <property type="component" value="Chromosome 1"/>
</dbReference>
<dbReference type="KEGG" id="cvn:111119661"/>
<reference evidence="6" key="2">
    <citation type="submission" date="2025-08" db="UniProtKB">
        <authorList>
            <consortium name="RefSeq"/>
        </authorList>
    </citation>
    <scope>IDENTIFICATION</scope>
    <source>
        <tissue evidence="6">Whole sample</tissue>
    </source>
</reference>
<keyword evidence="5" id="KW-1185">Reference proteome</keyword>
<dbReference type="OrthoDB" id="3200163at2759"/>
<dbReference type="InterPro" id="IPR002018">
    <property type="entry name" value="CarbesteraseB"/>
</dbReference>
<evidence type="ECO:0000256" key="2">
    <source>
        <dbReference type="SAM" id="Phobius"/>
    </source>
</evidence>
<dbReference type="InterPro" id="IPR051093">
    <property type="entry name" value="Neuroligin/BSAL"/>
</dbReference>
<feature type="domain" description="Carboxylesterase type B" evidence="4">
    <location>
        <begin position="32"/>
        <end position="552"/>
    </location>
</feature>
<dbReference type="RefSeq" id="XP_022315781.1">
    <property type="nucleotide sequence ID" value="XM_022460073.1"/>
</dbReference>
<keyword evidence="2" id="KW-0812">Transmembrane</keyword>
<dbReference type="AlphaFoldDB" id="A0A8B8CN23"/>
<dbReference type="Pfam" id="PF00135">
    <property type="entry name" value="COesterase"/>
    <property type="match status" value="1"/>
</dbReference>
<feature type="chain" id="PRO_5034406177" evidence="3">
    <location>
        <begin position="22"/>
        <end position="619"/>
    </location>
</feature>
<sequence>MIPRELLACLITLVTCNPISASLPGHREFTHQTKLGPVRGMEIYRDGPTELYRFLNIPYARPPVNRLRFAKPIAFGSWNETLNATAYGPACPQIHNYHFVKYGISEDCLRLNIYAPPGLGATPGKSVMVWVHGGSYTVGAASFYDGSMLAKTGNVVVVTINYRLGLLGFLALKNSTVKGNYGLWDQMLAIQWIKDNIDDYGGDPNSITVFGQSAGGFSVGFLALIPQNRGLFQRVILQSGVPNSSLRVTWPGYDTYIISDAESLDLCPFFKQNIEMRIICLRYLHSSQLTNPLNYLALAPVIDRELIDEFPEEILKNKNSSAFHFFESLDVLVTSCDVDGSILFPYLRNLEDYYKFNSSTPAEVVWAYGPETMLQSYYGKNKHILDEVSDFYGFQRDPDFQDQFQRWTELYTDLFFNAPSTALVDAHSNAFSSTYRLVVTRKSPVYPGLMYNESSPPTWFHGAAHSDDVVFLFLIESLQLVDFNTTVKATVQDLEFASKMRRYWSNFAKTGNPNDDSLPVWPSYNIKSRRFMQFGQNIVSSTSYKNKEAEFWLETIPRIQHPYLMSNTTVTSLVTSTVTSLMATTRDSSSARSCKIEFLIPLFSIFMSMFIVHGVISRK</sequence>
<keyword evidence="2" id="KW-0472">Membrane</keyword>
<dbReference type="GeneID" id="111119661"/>
<dbReference type="SUPFAM" id="SSF53474">
    <property type="entry name" value="alpha/beta-Hydrolases"/>
    <property type="match status" value="1"/>
</dbReference>
<dbReference type="Gene3D" id="3.40.50.1820">
    <property type="entry name" value="alpha/beta hydrolase"/>
    <property type="match status" value="1"/>
</dbReference>
<accession>A0A8B8CN23</accession>
<reference evidence="5" key="1">
    <citation type="submission" date="2024-06" db="UniProtKB">
        <authorList>
            <consortium name="RefSeq"/>
        </authorList>
    </citation>
    <scope>NUCLEOTIDE SEQUENCE [LARGE SCALE GENOMIC DNA]</scope>
</reference>
<keyword evidence="3" id="KW-0732">Signal</keyword>
<gene>
    <name evidence="6" type="primary">LOC111119661</name>
</gene>
<feature type="transmembrane region" description="Helical" evidence="2">
    <location>
        <begin position="598"/>
        <end position="616"/>
    </location>
</feature>
<organism evidence="5 6">
    <name type="scientific">Crassostrea virginica</name>
    <name type="common">Eastern oyster</name>
    <dbReference type="NCBI Taxonomy" id="6565"/>
    <lineage>
        <taxon>Eukaryota</taxon>
        <taxon>Metazoa</taxon>
        <taxon>Spiralia</taxon>
        <taxon>Lophotrochozoa</taxon>
        <taxon>Mollusca</taxon>
        <taxon>Bivalvia</taxon>
        <taxon>Autobranchia</taxon>
        <taxon>Pteriomorphia</taxon>
        <taxon>Ostreida</taxon>
        <taxon>Ostreoidea</taxon>
        <taxon>Ostreidae</taxon>
        <taxon>Crassostrea</taxon>
    </lineage>
</organism>
<evidence type="ECO:0000313" key="6">
    <source>
        <dbReference type="RefSeq" id="XP_022315781.1"/>
    </source>
</evidence>
<name>A0A8B8CN23_CRAVI</name>
<feature type="signal peptide" evidence="3">
    <location>
        <begin position="1"/>
        <end position="21"/>
    </location>
</feature>
<evidence type="ECO:0000256" key="1">
    <source>
        <dbReference type="ARBA" id="ARBA00005964"/>
    </source>
</evidence>
<dbReference type="PANTHER" id="PTHR43903">
    <property type="entry name" value="NEUROLIGIN"/>
    <property type="match status" value="1"/>
</dbReference>
<evidence type="ECO:0000313" key="5">
    <source>
        <dbReference type="Proteomes" id="UP000694844"/>
    </source>
</evidence>
<keyword evidence="2" id="KW-1133">Transmembrane helix</keyword>
<comment type="similarity">
    <text evidence="1">Belongs to the type-B carboxylesterase/lipase family.</text>
</comment>
<dbReference type="InterPro" id="IPR029058">
    <property type="entry name" value="AB_hydrolase_fold"/>
</dbReference>
<evidence type="ECO:0000259" key="4">
    <source>
        <dbReference type="Pfam" id="PF00135"/>
    </source>
</evidence>
<protein>
    <submittedName>
        <fullName evidence="6">Carboxylesterase 5A-like</fullName>
    </submittedName>
</protein>